<name>A0A645GCK3_9ZZZZ</name>
<reference evidence="1" key="1">
    <citation type="submission" date="2019-08" db="EMBL/GenBank/DDBJ databases">
        <authorList>
            <person name="Kucharzyk K."/>
            <person name="Murdoch R.W."/>
            <person name="Higgins S."/>
            <person name="Loffler F."/>
        </authorList>
    </citation>
    <scope>NUCLEOTIDE SEQUENCE</scope>
</reference>
<protein>
    <submittedName>
        <fullName evidence="1">Uncharacterized protein</fullName>
    </submittedName>
</protein>
<comment type="caution">
    <text evidence="1">The sequence shown here is derived from an EMBL/GenBank/DDBJ whole genome shotgun (WGS) entry which is preliminary data.</text>
</comment>
<dbReference type="AlphaFoldDB" id="A0A645GCK3"/>
<gene>
    <name evidence="1" type="ORF">SDC9_171249</name>
</gene>
<dbReference type="EMBL" id="VSSQ01072476">
    <property type="protein sequence ID" value="MPN23856.1"/>
    <property type="molecule type" value="Genomic_DNA"/>
</dbReference>
<organism evidence="1">
    <name type="scientific">bioreactor metagenome</name>
    <dbReference type="NCBI Taxonomy" id="1076179"/>
    <lineage>
        <taxon>unclassified sequences</taxon>
        <taxon>metagenomes</taxon>
        <taxon>ecological metagenomes</taxon>
    </lineage>
</organism>
<sequence length="221" mass="23185">MRPIPNIAASMVESIAEIITMFIAVVAHPMPWNFKVKTNGLTSCSTPDAGISGSMTPIESTYKPTRLNTVFRIALGIVRLGFLASHAARPMISNPAYENIMVSMLPAIPSSPPTVAGAALGCADGSCMPLVSLPTTRTAARAIKSTSAIILIPARYPSSLLSLSAPSRFNSVTPMMIKAPTVTICTFGIHSRSKIATAVASLDMASTIPVQYTQPTTNPAP</sequence>
<evidence type="ECO:0000313" key="1">
    <source>
        <dbReference type="EMBL" id="MPN23856.1"/>
    </source>
</evidence>
<proteinExistence type="predicted"/>
<accession>A0A645GCK3</accession>